<dbReference type="PANTHER" id="PTHR42730">
    <property type="entry name" value="2-OXOGLUTARATE SYNTHASE SUBUNIT KORC"/>
    <property type="match status" value="1"/>
</dbReference>
<dbReference type="SUPFAM" id="SSF53323">
    <property type="entry name" value="Pyruvate-ferredoxin oxidoreductase, PFOR, domain III"/>
    <property type="match status" value="1"/>
</dbReference>
<organism evidence="3 4">
    <name type="scientific">Streptomyces chisholmiae</name>
    <dbReference type="NCBI Taxonomy" id="3075540"/>
    <lineage>
        <taxon>Bacteria</taxon>
        <taxon>Bacillati</taxon>
        <taxon>Actinomycetota</taxon>
        <taxon>Actinomycetes</taxon>
        <taxon>Kitasatosporales</taxon>
        <taxon>Streptomycetaceae</taxon>
        <taxon>Streptomyces</taxon>
    </lineage>
</organism>
<proteinExistence type="predicted"/>
<sequence length="143" mass="15024">MERELLVTGIGGQGIQLAAQVVARAALAEGREVQLFGSYGGMMRGGNTEATLVVADGPVEAPPTVGSAWSAIVMHQDYSGPTLERLRPGSVVMLNTTVFDRAFARDPYIVVELPASDLALGLGNIMTASMVMVWAYAAVTDLV</sequence>
<comment type="caution">
    <text evidence="3">The sequence shown here is derived from an EMBL/GenBank/DDBJ whole genome shotgun (WGS) entry which is preliminary data.</text>
</comment>
<evidence type="ECO:0000259" key="2">
    <source>
        <dbReference type="Pfam" id="PF01558"/>
    </source>
</evidence>
<dbReference type="PANTHER" id="PTHR42730:SF1">
    <property type="entry name" value="2-OXOGLUTARATE SYNTHASE SUBUNIT KORC"/>
    <property type="match status" value="1"/>
</dbReference>
<keyword evidence="4" id="KW-1185">Reference proteome</keyword>
<dbReference type="Proteomes" id="UP001183410">
    <property type="component" value="Unassembled WGS sequence"/>
</dbReference>
<dbReference type="EMBL" id="JAVREO010000104">
    <property type="protein sequence ID" value="MDT0270957.1"/>
    <property type="molecule type" value="Genomic_DNA"/>
</dbReference>
<protein>
    <submittedName>
        <fullName evidence="3">2-oxoacid:acceptor oxidoreductase family protein</fullName>
    </submittedName>
</protein>
<dbReference type="InterPro" id="IPR019752">
    <property type="entry name" value="Pyrv/ketoisovalerate_OxRed_cat"/>
</dbReference>
<dbReference type="InterPro" id="IPR002869">
    <property type="entry name" value="Pyrv_flavodox_OxRed_cen"/>
</dbReference>
<evidence type="ECO:0000256" key="1">
    <source>
        <dbReference type="ARBA" id="ARBA00023002"/>
    </source>
</evidence>
<dbReference type="InterPro" id="IPR052554">
    <property type="entry name" value="2-oxoglutarate_synth_KorC"/>
</dbReference>
<evidence type="ECO:0000313" key="4">
    <source>
        <dbReference type="Proteomes" id="UP001183410"/>
    </source>
</evidence>
<gene>
    <name evidence="3" type="ORF">RM844_32285</name>
</gene>
<evidence type="ECO:0000313" key="3">
    <source>
        <dbReference type="EMBL" id="MDT0270957.1"/>
    </source>
</evidence>
<feature type="non-terminal residue" evidence="3">
    <location>
        <position position="143"/>
    </location>
</feature>
<name>A0ABU2K128_9ACTN</name>
<dbReference type="Gene3D" id="3.40.920.10">
    <property type="entry name" value="Pyruvate-ferredoxin oxidoreductase, PFOR, domain III"/>
    <property type="match status" value="1"/>
</dbReference>
<keyword evidence="1" id="KW-0560">Oxidoreductase</keyword>
<dbReference type="RefSeq" id="WP_311671007.1">
    <property type="nucleotide sequence ID" value="NZ_JAVREO010000104.1"/>
</dbReference>
<reference evidence="4" key="1">
    <citation type="submission" date="2023-07" db="EMBL/GenBank/DDBJ databases">
        <title>30 novel species of actinomycetes from the DSMZ collection.</title>
        <authorList>
            <person name="Nouioui I."/>
        </authorList>
    </citation>
    <scope>NUCLEOTIDE SEQUENCE [LARGE SCALE GENOMIC DNA]</scope>
    <source>
        <strain evidence="4">DSM 44915</strain>
    </source>
</reference>
<feature type="domain" description="Pyruvate/ketoisovalerate oxidoreductase catalytic" evidence="2">
    <location>
        <begin position="11"/>
        <end position="142"/>
    </location>
</feature>
<accession>A0ABU2K128</accession>
<dbReference type="Pfam" id="PF01558">
    <property type="entry name" value="POR"/>
    <property type="match status" value="1"/>
</dbReference>